<evidence type="ECO:0000313" key="3">
    <source>
        <dbReference type="EMBL" id="NMH89310.1"/>
    </source>
</evidence>
<evidence type="ECO:0000313" key="4">
    <source>
        <dbReference type="Proteomes" id="UP000746690"/>
    </source>
</evidence>
<accession>A0ABX1S0D1</accession>
<dbReference type="InterPro" id="IPR013517">
    <property type="entry name" value="FG-GAP"/>
</dbReference>
<comment type="caution">
    <text evidence="3">The sequence shown here is derived from an EMBL/GenBank/DDBJ whole genome shotgun (WGS) entry which is preliminary data.</text>
</comment>
<dbReference type="PANTHER" id="PTHR16026">
    <property type="entry name" value="CARTILAGE ACIDIC PROTEIN 1"/>
    <property type="match status" value="1"/>
</dbReference>
<dbReference type="PANTHER" id="PTHR16026:SF0">
    <property type="entry name" value="CARTILAGE ACIDIC PROTEIN 1"/>
    <property type="match status" value="1"/>
</dbReference>
<gene>
    <name evidence="3" type="ORF">HHX25_17490</name>
</gene>
<keyword evidence="1" id="KW-0732">Signal</keyword>
<sequence length="1123" mass="125909">MKGLSISIEAKILLFTSMCFIITLYSCKSDKNEDTVIPQNTQGSHPKLFSHVNASDSGINFINLLTETENYNYFKYSYSYLGGGVASADFNNDGLQDLFFISNSNQNTLYLNKGNFKFEDITASTGINPTDGFNTGVTVVDINQDGFLDIYISRGGHLEDNNKFANLLYLNNGDLTFTEKAKEHGLDDSNRTIQATFFDYDNDNDLDVYLSNTPNVTAKSKIIDLEKIGNDPKTLSLKGSDRLYENDGTGHFKDVTKKAGIGYDVGFGLNPQIGDINNDGWLDIYVCNDFNMPDFVYINNGNGTFKEQRDVTFKHMSFNSMGSDFSDINNDGYFDLITLDMNPEDYVRSKTTMAMTSVGRFEKMVKSGYHYQYMHNMLQINNGNGTYREISKLSGIADTDWSWAVLSADFDLDGLNDIYITNGVFRDVMDRDTHNTTLKILRKNRRKPTNNDFLQFTKMMPQQKLVNYIYKNNGNLTFSNVSNQWVESYPTFSNGVVYSDLDNDGDLDIVTNNINDKATVLKNNTIEQNKGQYLKVKFKGPKNNVNGLGAKVKLYQDNGTIQTRQLINTRGFLSSVSNILHFGLPKNTSIKKLEVQWLDGKHQTIENIKPNTLLDISYESSINGINSSETKINKIFSKLTANYKHKDPYFNDYDLQVLLPHKLSQTGPALAKGDVNNDGIDDIYIGGGRDQSGQLLIGKSNGAFHTKSIADFSNDKSYEDQSAAFFDVDNDGDQDLYVVSGSYELYNTPKLMQDRLYINDGSGRFTTARKNALPEFTSSGSVVVPSDFDNDGDVDLFIGGRVIPGKYPNAPTSTLLINEKGIFTIKTKEIAPELEHIGMVTSAAWDDINNDNKLDLILSGEWMGIEVFINQNNKLIKSDRHKNLSETVGWWNKLLVVDVDNDGDNDIIAGNLGLNYKFHASKEKPFQIYSTDFDSNGTEDVILAKEYNGKEVPVRGKTCMTQQIPHLAQKISNYNDFANRNLEGILGEQINNALNYKATEFRSGIFINNGISGFTFSAFENTVQQSPINSMVYYDINNDGVKDLILAGNNYQSEVETTRADAGIGNILLGKKDGSFESMPHLKSGFFADKDVRHMELIEMGDEKIIFVANNNNYHSLFKINKP</sequence>
<keyword evidence="4" id="KW-1185">Reference proteome</keyword>
<proteinExistence type="predicted"/>
<dbReference type="RefSeq" id="WP_169676162.1">
    <property type="nucleotide sequence ID" value="NZ_JABBHF010000011.1"/>
</dbReference>
<name>A0ABX1S0D1_9FLAO</name>
<dbReference type="Pfam" id="PF07593">
    <property type="entry name" value="UnbV_ASPIC"/>
    <property type="match status" value="1"/>
</dbReference>
<evidence type="ECO:0000259" key="2">
    <source>
        <dbReference type="Pfam" id="PF07593"/>
    </source>
</evidence>
<dbReference type="SUPFAM" id="SSF69318">
    <property type="entry name" value="Integrin alpha N-terminal domain"/>
    <property type="match status" value="3"/>
</dbReference>
<dbReference type="Pfam" id="PF13517">
    <property type="entry name" value="FG-GAP_3"/>
    <property type="match status" value="6"/>
</dbReference>
<dbReference type="EMBL" id="JABBHF010000011">
    <property type="protein sequence ID" value="NMH89310.1"/>
    <property type="molecule type" value="Genomic_DNA"/>
</dbReference>
<dbReference type="Gene3D" id="2.130.10.130">
    <property type="entry name" value="Integrin alpha, N-terminal"/>
    <property type="match status" value="3"/>
</dbReference>
<evidence type="ECO:0000256" key="1">
    <source>
        <dbReference type="ARBA" id="ARBA00022729"/>
    </source>
</evidence>
<feature type="domain" description="ASPIC/UnbV" evidence="2">
    <location>
        <begin position="547"/>
        <end position="614"/>
    </location>
</feature>
<dbReference type="PROSITE" id="PS51257">
    <property type="entry name" value="PROKAR_LIPOPROTEIN"/>
    <property type="match status" value="1"/>
</dbReference>
<dbReference type="InterPro" id="IPR028994">
    <property type="entry name" value="Integrin_alpha_N"/>
</dbReference>
<organism evidence="3 4">
    <name type="scientific">Flavivirga algicola</name>
    <dbReference type="NCBI Taxonomy" id="2729136"/>
    <lineage>
        <taxon>Bacteria</taxon>
        <taxon>Pseudomonadati</taxon>
        <taxon>Bacteroidota</taxon>
        <taxon>Flavobacteriia</taxon>
        <taxon>Flavobacteriales</taxon>
        <taxon>Flavobacteriaceae</taxon>
        <taxon>Flavivirga</taxon>
    </lineage>
</organism>
<reference evidence="3 4" key="1">
    <citation type="submission" date="2020-04" db="EMBL/GenBank/DDBJ databases">
        <title>A Flavivirga sp. nov.</title>
        <authorList>
            <person name="Sun X."/>
        </authorList>
    </citation>
    <scope>NUCLEOTIDE SEQUENCE [LARGE SCALE GENOMIC DNA]</scope>
    <source>
        <strain evidence="3 4">Y03</strain>
    </source>
</reference>
<dbReference type="Proteomes" id="UP000746690">
    <property type="component" value="Unassembled WGS sequence"/>
</dbReference>
<dbReference type="InterPro" id="IPR027039">
    <property type="entry name" value="Crtac1"/>
</dbReference>
<dbReference type="InterPro" id="IPR011519">
    <property type="entry name" value="UnbV_ASPIC"/>
</dbReference>
<protein>
    <submittedName>
        <fullName evidence="3">VCBS repeat-containing protein</fullName>
    </submittedName>
</protein>